<dbReference type="PROSITE" id="PS50011">
    <property type="entry name" value="PROTEIN_KINASE_DOM"/>
    <property type="match status" value="1"/>
</dbReference>
<keyword evidence="2" id="KW-0418">Kinase</keyword>
<dbReference type="PANTHER" id="PTHR44329">
    <property type="entry name" value="SERINE/THREONINE-PROTEIN KINASE TNNI3K-RELATED"/>
    <property type="match status" value="1"/>
</dbReference>
<keyword evidence="2" id="KW-0808">Transferase</keyword>
<name>A0A167W8F9_9HYPO</name>
<evidence type="ECO:0000259" key="1">
    <source>
        <dbReference type="PROSITE" id="PS50011"/>
    </source>
</evidence>
<feature type="domain" description="Protein kinase" evidence="1">
    <location>
        <begin position="20"/>
        <end position="301"/>
    </location>
</feature>
<sequence>MPPKKYNILWSAFGGKLVSAGRDGVVCHGPTGMVVKAPRRLKDDTTATGYRDTDSVPYFEHERAMLALMQEKLLHPNIIQSVLSTSDGVFLPLMKESLQNVLDRDGRANDDDATRWLVQIASAAAWLESIDYFHGDLRPPNILLDAEGHVKICDFGNMARRGETNYGATIPYYKDQKVGPASEQHAIGSLMYVLFTGHELLHDVDDYQTKDRMLRDGQLPPVENIRAGHVIQDCWAGRYGTLEQLHSVLLVEMGLGLEYKNPAVCLTPEECATKAAECKAWGKMRRAWLEECRQRNAKRNT</sequence>
<accession>A0A167W8F9</accession>
<gene>
    <name evidence="2" type="ORF">SPI_03628</name>
</gene>
<evidence type="ECO:0000313" key="2">
    <source>
        <dbReference type="EMBL" id="OAA63465.1"/>
    </source>
</evidence>
<dbReference type="Pfam" id="PF00069">
    <property type="entry name" value="Pkinase"/>
    <property type="match status" value="1"/>
</dbReference>
<comment type="caution">
    <text evidence="2">The sequence shown here is derived from an EMBL/GenBank/DDBJ whole genome shotgun (WGS) entry which is preliminary data.</text>
</comment>
<keyword evidence="3" id="KW-1185">Reference proteome</keyword>
<reference evidence="2 3" key="1">
    <citation type="journal article" date="2016" name="Genome Biol. Evol.">
        <title>Divergent and convergent evolution of fungal pathogenicity.</title>
        <authorList>
            <person name="Shang Y."/>
            <person name="Xiao G."/>
            <person name="Zheng P."/>
            <person name="Cen K."/>
            <person name="Zhan S."/>
            <person name="Wang C."/>
        </authorList>
    </citation>
    <scope>NUCLEOTIDE SEQUENCE [LARGE SCALE GENOMIC DNA]</scope>
    <source>
        <strain evidence="2 3">RCEF 264</strain>
    </source>
</reference>
<dbReference type="InterPro" id="IPR011009">
    <property type="entry name" value="Kinase-like_dom_sf"/>
</dbReference>
<dbReference type="OrthoDB" id="4062651at2759"/>
<dbReference type="InterPro" id="IPR051681">
    <property type="entry name" value="Ser/Thr_Kinases-Pseudokinases"/>
</dbReference>
<evidence type="ECO:0000313" key="3">
    <source>
        <dbReference type="Proteomes" id="UP000076874"/>
    </source>
</evidence>
<dbReference type="EMBL" id="AZHD01000005">
    <property type="protein sequence ID" value="OAA63465.1"/>
    <property type="molecule type" value="Genomic_DNA"/>
</dbReference>
<dbReference type="Proteomes" id="UP000076874">
    <property type="component" value="Unassembled WGS sequence"/>
</dbReference>
<protein>
    <submittedName>
        <fullName evidence="2">Protein kinase-like domain protein</fullName>
    </submittedName>
</protein>
<organism evidence="2 3">
    <name type="scientific">Niveomyces insectorum RCEF 264</name>
    <dbReference type="NCBI Taxonomy" id="1081102"/>
    <lineage>
        <taxon>Eukaryota</taxon>
        <taxon>Fungi</taxon>
        <taxon>Dikarya</taxon>
        <taxon>Ascomycota</taxon>
        <taxon>Pezizomycotina</taxon>
        <taxon>Sordariomycetes</taxon>
        <taxon>Hypocreomycetidae</taxon>
        <taxon>Hypocreales</taxon>
        <taxon>Cordycipitaceae</taxon>
        <taxon>Niveomyces</taxon>
    </lineage>
</organism>
<dbReference type="InterPro" id="IPR000719">
    <property type="entry name" value="Prot_kinase_dom"/>
</dbReference>
<dbReference type="GO" id="GO:0005524">
    <property type="term" value="F:ATP binding"/>
    <property type="evidence" value="ECO:0007669"/>
    <property type="project" value="InterPro"/>
</dbReference>
<proteinExistence type="predicted"/>
<dbReference type="Gene3D" id="1.10.510.10">
    <property type="entry name" value="Transferase(Phosphotransferase) domain 1"/>
    <property type="match status" value="1"/>
</dbReference>
<dbReference type="STRING" id="1081102.A0A167W8F9"/>
<dbReference type="AlphaFoldDB" id="A0A167W8F9"/>
<dbReference type="GO" id="GO:0004674">
    <property type="term" value="F:protein serine/threonine kinase activity"/>
    <property type="evidence" value="ECO:0007669"/>
    <property type="project" value="TreeGrafter"/>
</dbReference>
<dbReference type="SUPFAM" id="SSF56112">
    <property type="entry name" value="Protein kinase-like (PK-like)"/>
    <property type="match status" value="1"/>
</dbReference>